<accession>A0A151IXP0</accession>
<evidence type="ECO:0000313" key="2">
    <source>
        <dbReference type="EMBL" id="KYN12962.1"/>
    </source>
</evidence>
<dbReference type="EMBL" id="KQ980798">
    <property type="protein sequence ID" value="KYN12962.1"/>
    <property type="molecule type" value="Genomic_DNA"/>
</dbReference>
<keyword evidence="3" id="KW-1185">Reference proteome</keyword>
<evidence type="ECO:0000256" key="1">
    <source>
        <dbReference type="SAM" id="MobiDB-lite"/>
    </source>
</evidence>
<feature type="region of interest" description="Disordered" evidence="1">
    <location>
        <begin position="1"/>
        <end position="27"/>
    </location>
</feature>
<feature type="compositionally biased region" description="Basic and acidic residues" evidence="1">
    <location>
        <begin position="10"/>
        <end position="22"/>
    </location>
</feature>
<dbReference type="AlphaFoldDB" id="A0A151IXP0"/>
<protein>
    <submittedName>
        <fullName evidence="2">Uncharacterized protein</fullName>
    </submittedName>
</protein>
<dbReference type="Proteomes" id="UP000078492">
    <property type="component" value="Unassembled WGS sequence"/>
</dbReference>
<evidence type="ECO:0000313" key="3">
    <source>
        <dbReference type="Proteomes" id="UP000078492"/>
    </source>
</evidence>
<reference evidence="2 3" key="1">
    <citation type="submission" date="2015-09" db="EMBL/GenBank/DDBJ databases">
        <title>Trachymyrmex cornetzi WGS genome.</title>
        <authorList>
            <person name="Nygaard S."/>
            <person name="Hu H."/>
            <person name="Boomsma J."/>
            <person name="Zhang G."/>
        </authorList>
    </citation>
    <scope>NUCLEOTIDE SEQUENCE [LARGE SCALE GENOMIC DNA]</scope>
    <source>
        <strain evidence="2">Tcor2-1</strain>
        <tissue evidence="2">Whole body</tissue>
    </source>
</reference>
<name>A0A151IXP0_9HYME</name>
<gene>
    <name evidence="2" type="ORF">ALC57_14861</name>
</gene>
<proteinExistence type="predicted"/>
<sequence>MLVRGIGSMKGEERKRDDRRTDSSTGVNRAKRYDGCALVRMLYVRLPRKYCLLHEIESQLAFFLYGVSLSSRRRR</sequence>
<organism evidence="2 3">
    <name type="scientific">Trachymyrmex cornetzi</name>
    <dbReference type="NCBI Taxonomy" id="471704"/>
    <lineage>
        <taxon>Eukaryota</taxon>
        <taxon>Metazoa</taxon>
        <taxon>Ecdysozoa</taxon>
        <taxon>Arthropoda</taxon>
        <taxon>Hexapoda</taxon>
        <taxon>Insecta</taxon>
        <taxon>Pterygota</taxon>
        <taxon>Neoptera</taxon>
        <taxon>Endopterygota</taxon>
        <taxon>Hymenoptera</taxon>
        <taxon>Apocrita</taxon>
        <taxon>Aculeata</taxon>
        <taxon>Formicoidea</taxon>
        <taxon>Formicidae</taxon>
        <taxon>Myrmicinae</taxon>
        <taxon>Trachymyrmex</taxon>
    </lineage>
</organism>